<feature type="transmembrane region" description="Helical" evidence="5">
    <location>
        <begin position="161"/>
        <end position="181"/>
    </location>
</feature>
<feature type="transmembrane region" description="Helical" evidence="5">
    <location>
        <begin position="402"/>
        <end position="420"/>
    </location>
</feature>
<feature type="transmembrane region" description="Helical" evidence="5">
    <location>
        <begin position="73"/>
        <end position="90"/>
    </location>
</feature>
<dbReference type="GO" id="GO:0016020">
    <property type="term" value="C:membrane"/>
    <property type="evidence" value="ECO:0007669"/>
    <property type="project" value="UniProtKB-SubCell"/>
</dbReference>
<dbReference type="InterPro" id="IPR007016">
    <property type="entry name" value="O-antigen_ligase-rel_domated"/>
</dbReference>
<dbReference type="Proteomes" id="UP000400981">
    <property type="component" value="Unassembled WGS sequence"/>
</dbReference>
<keyword evidence="3 5" id="KW-1133">Transmembrane helix</keyword>
<feature type="transmembrane region" description="Helical" evidence="5">
    <location>
        <begin position="210"/>
        <end position="227"/>
    </location>
</feature>
<evidence type="ECO:0000256" key="4">
    <source>
        <dbReference type="ARBA" id="ARBA00023136"/>
    </source>
</evidence>
<dbReference type="PANTHER" id="PTHR37422">
    <property type="entry name" value="TEICHURONIC ACID BIOSYNTHESIS PROTEIN TUAE"/>
    <property type="match status" value="1"/>
</dbReference>
<feature type="transmembrane region" description="Helical" evidence="5">
    <location>
        <begin position="232"/>
        <end position="250"/>
    </location>
</feature>
<feature type="transmembrane region" description="Helical" evidence="5">
    <location>
        <begin position="127"/>
        <end position="146"/>
    </location>
</feature>
<feature type="transmembrane region" description="Helical" evidence="5">
    <location>
        <begin position="96"/>
        <end position="115"/>
    </location>
</feature>
<evidence type="ECO:0000256" key="2">
    <source>
        <dbReference type="ARBA" id="ARBA00022692"/>
    </source>
</evidence>
<dbReference type="EMBL" id="CABPSH010000007">
    <property type="protein sequence ID" value="VVE20108.1"/>
    <property type="molecule type" value="Genomic_DNA"/>
</dbReference>
<sequence>MPNVNSSAAPAMHPLHRVPNLLIAAFPAASLAIPRAANTLIIVASLIALCLCFQRAYRDAVMLSIRETSVRTFCYAMAAPIAAILLVEVWHDQLVASTLDSASRFLMAIPIFLILRTRRLEIAPWTGLSFAVGGISAAAVTVVAPYDWGGGRIGSTFLNPIHFGDIATILFVLSLMSIHWLARDNRPILGLKILGAACAGYASLAGGSRGGWVALPLIALVLIGVGMHKRPWVTKFAALIAAIIFISLPMKYAPIVMSRFDEIGTELSAMKHGDDDTSVGVRLKLYQAGVMLFTEHPWVGLGANGYKHAMAPLAQEDILTPHAAQLGRGETHNQIIAYAVDYGILGLFASLGLYLVPWLMFWRHRHASAPVDRRTALMGLIFVLSFFVFGLTVDTFTLKLTASVYAGILAVLAGLAPARVTENIPISARPN</sequence>
<evidence type="ECO:0000256" key="1">
    <source>
        <dbReference type="ARBA" id="ARBA00004141"/>
    </source>
</evidence>
<dbReference type="OrthoDB" id="8576060at2"/>
<dbReference type="InterPro" id="IPR051533">
    <property type="entry name" value="WaaL-like"/>
</dbReference>
<feature type="domain" description="O-antigen ligase-related" evidence="6">
    <location>
        <begin position="195"/>
        <end position="349"/>
    </location>
</feature>
<evidence type="ECO:0000256" key="5">
    <source>
        <dbReference type="SAM" id="Phobius"/>
    </source>
</evidence>
<keyword evidence="7" id="KW-0436">Ligase</keyword>
<reference evidence="7 8" key="1">
    <citation type="submission" date="2019-08" db="EMBL/GenBank/DDBJ databases">
        <authorList>
            <person name="Peeters C."/>
        </authorList>
    </citation>
    <scope>NUCLEOTIDE SEQUENCE [LARGE SCALE GENOMIC DNA]</scope>
    <source>
        <strain evidence="7 8">LMG 31012</strain>
    </source>
</reference>
<dbReference type="GO" id="GO:0016874">
    <property type="term" value="F:ligase activity"/>
    <property type="evidence" value="ECO:0007669"/>
    <property type="project" value="UniProtKB-KW"/>
</dbReference>
<name>A0A5E4W645_9BURK</name>
<evidence type="ECO:0000256" key="3">
    <source>
        <dbReference type="ARBA" id="ARBA00022989"/>
    </source>
</evidence>
<evidence type="ECO:0000313" key="8">
    <source>
        <dbReference type="Proteomes" id="UP000400981"/>
    </source>
</evidence>
<feature type="transmembrane region" description="Helical" evidence="5">
    <location>
        <begin position="377"/>
        <end position="396"/>
    </location>
</feature>
<evidence type="ECO:0000259" key="6">
    <source>
        <dbReference type="Pfam" id="PF04932"/>
    </source>
</evidence>
<evidence type="ECO:0000313" key="7">
    <source>
        <dbReference type="EMBL" id="VVE20108.1"/>
    </source>
</evidence>
<feature type="transmembrane region" description="Helical" evidence="5">
    <location>
        <begin position="188"/>
        <end position="204"/>
    </location>
</feature>
<gene>
    <name evidence="7" type="ORF">PEP31012_03104</name>
</gene>
<keyword evidence="8" id="KW-1185">Reference proteome</keyword>
<dbReference type="Pfam" id="PF04932">
    <property type="entry name" value="Wzy_C"/>
    <property type="match status" value="1"/>
</dbReference>
<feature type="transmembrane region" description="Helical" evidence="5">
    <location>
        <begin position="335"/>
        <end position="356"/>
    </location>
</feature>
<comment type="subcellular location">
    <subcellularLocation>
        <location evidence="1">Membrane</location>
        <topology evidence="1">Multi-pass membrane protein</topology>
    </subcellularLocation>
</comment>
<dbReference type="RefSeq" id="WP_150590231.1">
    <property type="nucleotide sequence ID" value="NZ_CABPSH010000007.1"/>
</dbReference>
<dbReference type="AlphaFoldDB" id="A0A5E4W645"/>
<accession>A0A5E4W645</accession>
<keyword evidence="2 5" id="KW-0812">Transmembrane</keyword>
<dbReference type="PANTHER" id="PTHR37422:SF23">
    <property type="entry name" value="TEICHURONIC ACID BIOSYNTHESIS PROTEIN TUAE"/>
    <property type="match status" value="1"/>
</dbReference>
<proteinExistence type="predicted"/>
<protein>
    <submittedName>
        <fullName evidence="7">Lipopolysaccharide o-antigen ligase protein</fullName>
    </submittedName>
</protein>
<keyword evidence="4 5" id="KW-0472">Membrane</keyword>
<feature type="transmembrane region" description="Helical" evidence="5">
    <location>
        <begin position="20"/>
        <end position="53"/>
    </location>
</feature>
<organism evidence="7 8">
    <name type="scientific">Pandoraea eparura</name>
    <dbReference type="NCBI Taxonomy" id="2508291"/>
    <lineage>
        <taxon>Bacteria</taxon>
        <taxon>Pseudomonadati</taxon>
        <taxon>Pseudomonadota</taxon>
        <taxon>Betaproteobacteria</taxon>
        <taxon>Burkholderiales</taxon>
        <taxon>Burkholderiaceae</taxon>
        <taxon>Pandoraea</taxon>
    </lineage>
</organism>